<dbReference type="InterPro" id="IPR051482">
    <property type="entry name" value="Cholesterol_transport"/>
</dbReference>
<dbReference type="GO" id="GO:0120020">
    <property type="term" value="F:cholesterol transfer activity"/>
    <property type="evidence" value="ECO:0007669"/>
    <property type="project" value="TreeGrafter"/>
</dbReference>
<dbReference type="PANTHER" id="PTHR23319">
    <property type="entry name" value="GRAM DOMAIN CONTAINING 1B, ISOFORM E"/>
    <property type="match status" value="1"/>
</dbReference>
<dbReference type="Gene3D" id="2.30.29.30">
    <property type="entry name" value="Pleckstrin-homology domain (PH domain)/Phosphotyrosine-binding domain (PTB)"/>
    <property type="match status" value="1"/>
</dbReference>
<dbReference type="GO" id="GO:0005886">
    <property type="term" value="C:plasma membrane"/>
    <property type="evidence" value="ECO:0007669"/>
    <property type="project" value="TreeGrafter"/>
</dbReference>
<feature type="domain" description="GRAM" evidence="2">
    <location>
        <begin position="103"/>
        <end position="169"/>
    </location>
</feature>
<sequence>MYCIHLFTASNWLALGSSVQSWLPHMPMKRGSDNSPQVCSLGPQVTAGRTEVTVEMDQSSSRFSDAMEEMPSVGSSEEEDSDDQSQCLAAPPTLPQNYKQRSDELRKLFKEKPESDRLLVDYHCALQRDILLQGRLYLTENWLCFHSNVFKGTKILLPLKDITSMTKMNTARFIPNAIQVCTTSDKLFLTFFSSRAKSYQNLFRMWQNILLKKVDFVLPGHIVTVGRGNDM</sequence>
<dbReference type="Proteomes" id="UP001174136">
    <property type="component" value="Unassembled WGS sequence"/>
</dbReference>
<evidence type="ECO:0000259" key="2">
    <source>
        <dbReference type="SMART" id="SM00568"/>
    </source>
</evidence>
<protein>
    <submittedName>
        <fullName evidence="3">GRAM domain-containing protein 1B</fullName>
    </submittedName>
</protein>
<reference evidence="3" key="1">
    <citation type="journal article" date="2023" name="Front. Mar. Sci.">
        <title>A new Merluccius polli reference genome to investigate the effects of global change in West African waters.</title>
        <authorList>
            <person name="Mateo J.L."/>
            <person name="Blanco-Fernandez C."/>
            <person name="Garcia-Vazquez E."/>
            <person name="Machado-Schiaffino G."/>
        </authorList>
    </citation>
    <scope>NUCLEOTIDE SEQUENCE</scope>
    <source>
        <strain evidence="3">C29</strain>
        <tissue evidence="3">Fin</tissue>
    </source>
</reference>
<dbReference type="SMART" id="SM00568">
    <property type="entry name" value="GRAM"/>
    <property type="match status" value="1"/>
</dbReference>
<dbReference type="EMBL" id="JAOPHQ010005695">
    <property type="protein sequence ID" value="KAK0134579.1"/>
    <property type="molecule type" value="Genomic_DNA"/>
</dbReference>
<dbReference type="GO" id="GO:0005789">
    <property type="term" value="C:endoplasmic reticulum membrane"/>
    <property type="evidence" value="ECO:0007669"/>
    <property type="project" value="TreeGrafter"/>
</dbReference>
<dbReference type="PANTHER" id="PTHR23319:SF1">
    <property type="entry name" value="PROTEIN ASTER-C"/>
    <property type="match status" value="1"/>
</dbReference>
<dbReference type="InterPro" id="IPR004182">
    <property type="entry name" value="GRAM"/>
</dbReference>
<evidence type="ECO:0000313" key="3">
    <source>
        <dbReference type="EMBL" id="KAK0134579.1"/>
    </source>
</evidence>
<proteinExistence type="predicted"/>
<evidence type="ECO:0000256" key="1">
    <source>
        <dbReference type="SAM" id="MobiDB-lite"/>
    </source>
</evidence>
<dbReference type="Pfam" id="PF02893">
    <property type="entry name" value="GRAM"/>
    <property type="match status" value="1"/>
</dbReference>
<organism evidence="3 4">
    <name type="scientific">Merluccius polli</name>
    <name type="common">Benguela hake</name>
    <name type="synonym">Merluccius cadenati</name>
    <dbReference type="NCBI Taxonomy" id="89951"/>
    <lineage>
        <taxon>Eukaryota</taxon>
        <taxon>Metazoa</taxon>
        <taxon>Chordata</taxon>
        <taxon>Craniata</taxon>
        <taxon>Vertebrata</taxon>
        <taxon>Euteleostomi</taxon>
        <taxon>Actinopterygii</taxon>
        <taxon>Neopterygii</taxon>
        <taxon>Teleostei</taxon>
        <taxon>Neoteleostei</taxon>
        <taxon>Acanthomorphata</taxon>
        <taxon>Zeiogadaria</taxon>
        <taxon>Gadariae</taxon>
        <taxon>Gadiformes</taxon>
        <taxon>Gadoidei</taxon>
        <taxon>Merlucciidae</taxon>
        <taxon>Merluccius</taxon>
    </lineage>
</organism>
<dbReference type="GO" id="GO:0140268">
    <property type="term" value="C:endoplasmic reticulum-plasma membrane contact site"/>
    <property type="evidence" value="ECO:0007669"/>
    <property type="project" value="TreeGrafter"/>
</dbReference>
<dbReference type="InterPro" id="IPR011993">
    <property type="entry name" value="PH-like_dom_sf"/>
</dbReference>
<dbReference type="GO" id="GO:0015485">
    <property type="term" value="F:cholesterol binding"/>
    <property type="evidence" value="ECO:0007669"/>
    <property type="project" value="TreeGrafter"/>
</dbReference>
<dbReference type="GO" id="GO:0032366">
    <property type="term" value="P:intracellular sterol transport"/>
    <property type="evidence" value="ECO:0007669"/>
    <property type="project" value="TreeGrafter"/>
</dbReference>
<dbReference type="AlphaFoldDB" id="A0AA47M6K3"/>
<accession>A0AA47M6K3</accession>
<name>A0AA47M6K3_MERPO</name>
<gene>
    <name evidence="3" type="primary">GRAMD1B</name>
    <name evidence="3" type="ORF">N1851_029785</name>
</gene>
<comment type="caution">
    <text evidence="3">The sequence shown here is derived from an EMBL/GenBank/DDBJ whole genome shotgun (WGS) entry which is preliminary data.</text>
</comment>
<keyword evidence="4" id="KW-1185">Reference proteome</keyword>
<feature type="region of interest" description="Disordered" evidence="1">
    <location>
        <begin position="54"/>
        <end position="97"/>
    </location>
</feature>
<dbReference type="CDD" id="cd13220">
    <property type="entry name" value="PH-GRAM_GRAMDC"/>
    <property type="match status" value="1"/>
</dbReference>
<evidence type="ECO:0000313" key="4">
    <source>
        <dbReference type="Proteomes" id="UP001174136"/>
    </source>
</evidence>